<dbReference type="Gene3D" id="2.60.300.12">
    <property type="entry name" value="HesB-like domain"/>
    <property type="match status" value="1"/>
</dbReference>
<dbReference type="InterPro" id="IPR035903">
    <property type="entry name" value="HesB-like_dom_sf"/>
</dbReference>
<gene>
    <name evidence="1" type="ORF">NBG4_1050002</name>
</gene>
<dbReference type="AlphaFoldDB" id="A0A2U3QE06"/>
<name>A0A2U3QE06_9BACT</name>
<protein>
    <submittedName>
        <fullName evidence="1">Iron-sulfur cluster assembly protein</fullName>
    </submittedName>
</protein>
<accession>A0A2U3QE06</accession>
<evidence type="ECO:0000313" key="1">
    <source>
        <dbReference type="EMBL" id="SPP99661.1"/>
    </source>
</evidence>
<reference evidence="2" key="1">
    <citation type="submission" date="2018-03" db="EMBL/GenBank/DDBJ databases">
        <authorList>
            <person name="Zecchin S."/>
        </authorList>
    </citation>
    <scope>NUCLEOTIDE SEQUENCE [LARGE SCALE GENOMIC DNA]</scope>
</reference>
<dbReference type="EMBL" id="OUUY01000008">
    <property type="protein sequence ID" value="SPP99661.1"/>
    <property type="molecule type" value="Genomic_DNA"/>
</dbReference>
<dbReference type="SUPFAM" id="SSF89360">
    <property type="entry name" value="HesB-like domain"/>
    <property type="match status" value="1"/>
</dbReference>
<proteinExistence type="predicted"/>
<keyword evidence="2" id="KW-1185">Reference proteome</keyword>
<dbReference type="Proteomes" id="UP000245125">
    <property type="component" value="Unassembled WGS sequence"/>
</dbReference>
<sequence length="56" mass="6038">MDIADGAENGDVTLEKDGVKVFLEKEANKLLSEATIDFSDERGFIISGMQQTPCCG</sequence>
<evidence type="ECO:0000313" key="2">
    <source>
        <dbReference type="Proteomes" id="UP000245125"/>
    </source>
</evidence>
<organism evidence="1 2">
    <name type="scientific">Candidatus Sulfobium mesophilum</name>
    <dbReference type="NCBI Taxonomy" id="2016548"/>
    <lineage>
        <taxon>Bacteria</taxon>
        <taxon>Pseudomonadati</taxon>
        <taxon>Nitrospirota</taxon>
        <taxon>Nitrospiria</taxon>
        <taxon>Nitrospirales</taxon>
        <taxon>Nitrospiraceae</taxon>
        <taxon>Candidatus Sulfobium</taxon>
    </lineage>
</organism>